<sequence>MAWGKCAMATEFDTIFDVIERHRELSVQHAAAVSVSAKLVAGLEFHAADAISEERRLALEDYADVLTPSRPRLRT</sequence>
<organism evidence="1 2">
    <name type="scientific">Bradyrhizobium diazoefficiens</name>
    <dbReference type="NCBI Taxonomy" id="1355477"/>
    <lineage>
        <taxon>Bacteria</taxon>
        <taxon>Pseudomonadati</taxon>
        <taxon>Pseudomonadota</taxon>
        <taxon>Alphaproteobacteria</taxon>
        <taxon>Hyphomicrobiales</taxon>
        <taxon>Nitrobacteraceae</taxon>
        <taxon>Bradyrhizobium</taxon>
    </lineage>
</organism>
<evidence type="ECO:0000313" key="1">
    <source>
        <dbReference type="EMBL" id="BAR56095.1"/>
    </source>
</evidence>
<name>A0A0E3VTR0_9BRAD</name>
<proteinExistence type="predicted"/>
<dbReference type="AlphaFoldDB" id="A0A0E3VTR0"/>
<evidence type="ECO:0000313" key="2">
    <source>
        <dbReference type="Proteomes" id="UP000063308"/>
    </source>
</evidence>
<protein>
    <submittedName>
        <fullName evidence="1">Uncharacterized protein</fullName>
    </submittedName>
</protein>
<reference evidence="1 2" key="1">
    <citation type="submission" date="2014-11" db="EMBL/GenBank/DDBJ databases">
        <title>Symbiosis island explosion on the genome of extra-slow-growing strains of soybean bradyrhizobia with massive insertion sequences.</title>
        <authorList>
            <person name="Iida T."/>
            <person name="Minamisawa K."/>
        </authorList>
    </citation>
    <scope>NUCLEOTIDE SEQUENCE [LARGE SCALE GENOMIC DNA]</scope>
    <source>
        <strain evidence="1 2">NK6</strain>
    </source>
</reference>
<dbReference type="Proteomes" id="UP000063308">
    <property type="component" value="Chromosome"/>
</dbReference>
<gene>
    <name evidence="1" type="ORF">NK6_2915</name>
</gene>
<accession>A0A0E3VTR0</accession>
<dbReference type="EMBL" id="AP014685">
    <property type="protein sequence ID" value="BAR56095.1"/>
    <property type="molecule type" value="Genomic_DNA"/>
</dbReference>